<dbReference type="Proteomes" id="UP000295499">
    <property type="component" value="Unassembled WGS sequence"/>
</dbReference>
<name>A0A4R6IF53_9SPHI</name>
<dbReference type="OrthoDB" id="665435at2"/>
<evidence type="ECO:0000313" key="1">
    <source>
        <dbReference type="EMBL" id="TDO20308.1"/>
    </source>
</evidence>
<sequence length="214" mass="23168">MGIIRLGILGGFRNKVGSVVGASWRGLDTMRGYPKPSSKAPTQAQLDVRAKFKIVTDVITPLASVIDVGFKAASKVETQRNVALKANLAAGITGISPNFSFDYEKLQFSQGSLENAREAQITTVTGSKIKYNWADVFNDDKERPTDLVTLVVYCPALNKWVKLQNAAPRSAKTFTLQMPAGMMGNPVMCYISLVSTTIKNLASDTLYLGTLTAI</sequence>
<dbReference type="RefSeq" id="WP_133558671.1">
    <property type="nucleotide sequence ID" value="NZ_SNWM01000005.1"/>
</dbReference>
<protein>
    <submittedName>
        <fullName evidence="1">Uncharacterized protein</fullName>
    </submittedName>
</protein>
<gene>
    <name evidence="1" type="ORF">CLV32_4068</name>
</gene>
<dbReference type="Pfam" id="PF19781">
    <property type="entry name" value="DUF6266"/>
    <property type="match status" value="1"/>
</dbReference>
<organism evidence="1 2">
    <name type="scientific">Pedobacter duraquae</name>
    <dbReference type="NCBI Taxonomy" id="425511"/>
    <lineage>
        <taxon>Bacteria</taxon>
        <taxon>Pseudomonadati</taxon>
        <taxon>Bacteroidota</taxon>
        <taxon>Sphingobacteriia</taxon>
        <taxon>Sphingobacteriales</taxon>
        <taxon>Sphingobacteriaceae</taxon>
        <taxon>Pedobacter</taxon>
    </lineage>
</organism>
<dbReference type="InterPro" id="IPR046233">
    <property type="entry name" value="DUF6266"/>
</dbReference>
<evidence type="ECO:0000313" key="2">
    <source>
        <dbReference type="Proteomes" id="UP000295499"/>
    </source>
</evidence>
<dbReference type="AlphaFoldDB" id="A0A4R6IF53"/>
<dbReference type="EMBL" id="SNWM01000005">
    <property type="protein sequence ID" value="TDO20308.1"/>
    <property type="molecule type" value="Genomic_DNA"/>
</dbReference>
<keyword evidence="2" id="KW-1185">Reference proteome</keyword>
<accession>A0A4R6IF53</accession>
<comment type="caution">
    <text evidence="1">The sequence shown here is derived from an EMBL/GenBank/DDBJ whole genome shotgun (WGS) entry which is preliminary data.</text>
</comment>
<reference evidence="1 2" key="1">
    <citation type="submission" date="2019-03" db="EMBL/GenBank/DDBJ databases">
        <title>Genomic Encyclopedia of Archaeal and Bacterial Type Strains, Phase II (KMG-II): from individual species to whole genera.</title>
        <authorList>
            <person name="Goeker M."/>
        </authorList>
    </citation>
    <scope>NUCLEOTIDE SEQUENCE [LARGE SCALE GENOMIC DNA]</scope>
    <source>
        <strain evidence="1 2">DSM 19034</strain>
    </source>
</reference>
<proteinExistence type="predicted"/>